<dbReference type="InterPro" id="IPR050767">
    <property type="entry name" value="Sel1_AlgK"/>
</dbReference>
<comment type="caution">
    <text evidence="2">The sequence shown here is derived from an EMBL/GenBank/DDBJ whole genome shotgun (WGS) entry which is preliminary data.</text>
</comment>
<dbReference type="AlphaFoldDB" id="A0A556QGQ5"/>
<dbReference type="Pfam" id="PF08238">
    <property type="entry name" value="Sel1"/>
    <property type="match status" value="7"/>
</dbReference>
<feature type="region of interest" description="Disordered" evidence="1">
    <location>
        <begin position="89"/>
        <end position="110"/>
    </location>
</feature>
<reference evidence="2 3" key="1">
    <citation type="submission" date="2019-07" db="EMBL/GenBank/DDBJ databases">
        <title>Description of 53C-WASEF.</title>
        <authorList>
            <person name="Pitt A."/>
            <person name="Hahn M.W."/>
        </authorList>
    </citation>
    <scope>NUCLEOTIDE SEQUENCE [LARGE SCALE GENOMIC DNA]</scope>
    <source>
        <strain evidence="2 3">53C-WASEF</strain>
    </source>
</reference>
<dbReference type="EMBL" id="VMBG01000003">
    <property type="protein sequence ID" value="TSJ75822.1"/>
    <property type="molecule type" value="Genomic_DNA"/>
</dbReference>
<organism evidence="2 3">
    <name type="scientific">Rariglobus hedericola</name>
    <dbReference type="NCBI Taxonomy" id="2597822"/>
    <lineage>
        <taxon>Bacteria</taxon>
        <taxon>Pseudomonadati</taxon>
        <taxon>Verrucomicrobiota</taxon>
        <taxon>Opitutia</taxon>
        <taxon>Opitutales</taxon>
        <taxon>Opitutaceae</taxon>
        <taxon>Rariglobus</taxon>
    </lineage>
</organism>
<proteinExistence type="predicted"/>
<dbReference type="OrthoDB" id="197301at2"/>
<gene>
    <name evidence="2" type="ORF">FPL22_16315</name>
</gene>
<evidence type="ECO:0000256" key="1">
    <source>
        <dbReference type="SAM" id="MobiDB-lite"/>
    </source>
</evidence>
<evidence type="ECO:0000313" key="2">
    <source>
        <dbReference type="EMBL" id="TSJ75822.1"/>
    </source>
</evidence>
<dbReference type="Proteomes" id="UP000315648">
    <property type="component" value="Unassembled WGS sequence"/>
</dbReference>
<dbReference type="Gene3D" id="1.25.40.10">
    <property type="entry name" value="Tetratricopeptide repeat domain"/>
    <property type="match status" value="2"/>
</dbReference>
<protein>
    <submittedName>
        <fullName evidence="2">Sel1 repeat family protein</fullName>
    </submittedName>
</protein>
<accession>A0A556QGQ5</accession>
<sequence length="809" mass="88101">MVLSRRTLSLHLPPPVVLRFSLALGLLATAGGLRAKDVYGNNTAWTTSDSTIRDIQIQRNRAERPGQWWDGFAAGPSPASYKEQQALRRRQEADEQRRQDEQAAWDRYERIRESTPPKPVSYREYLESRVNRNSDRAAQEELAFYLSSIGEGAAAVPHLEIVVFLKRSERAGEAAWQLFRIAAPNGAQPDAKRAAKYLKEAISLGNPDAMFTQARGWIAGDKKLGIEPDLPRGLALMEKVLHSDDPWHNTKASQILFKEYALGLHGPVEPAKAIAVARHLRTLTSNGALENWQEDAMVEFLIASPGGWAEHHKEIIAAISGNFSTIFNPDKAERLVRIHLGLDPETRPYAPIDPKKGAEALWGLARQDPARAKNYLPAILLPGPAHNAAGAFTVLEVLREKQPREVLWIRTSAELLANAYGDSFKPEDLALYLDGLEKKAETPAQLLAISQFFATGGKDVPAQPERADRILKRAVDGLRAQLERSRAESSASYELARLHVLGLGVPRDIPTAIALLKSHGSSNEPPAILYPHRVLLASIYLSGYGVGRQPREARSLLSYPARHGYVPAQAAYAEMALNWPADDPWDDGDREEAFRYAKAAAESGDTRARLTLARCYQDGFGTAADLQQALAIYADGANAGVSGALAGLAVLRFDESGPWHDAAAGFAAAQRAADLGDAEGTFVLGQCWEDGHGTKPDSARALAVYEQAARAGHWGSAVAAAKLLTVSAPPVVPDAARAIAVLEQAAANATNDQQFNLVQLLLGEAFLPEDKPRARRWARIAATNGSEEAEWLFRPGQTFGDEPGISKAN</sequence>
<dbReference type="SUPFAM" id="SSF81901">
    <property type="entry name" value="HCP-like"/>
    <property type="match status" value="3"/>
</dbReference>
<evidence type="ECO:0000313" key="3">
    <source>
        <dbReference type="Proteomes" id="UP000315648"/>
    </source>
</evidence>
<dbReference type="PANTHER" id="PTHR11102">
    <property type="entry name" value="SEL-1-LIKE PROTEIN"/>
    <property type="match status" value="1"/>
</dbReference>
<name>A0A556QGQ5_9BACT</name>
<keyword evidence="3" id="KW-1185">Reference proteome</keyword>
<dbReference type="PANTHER" id="PTHR11102:SF160">
    <property type="entry name" value="ERAD-ASSOCIATED E3 UBIQUITIN-PROTEIN LIGASE COMPONENT HRD3"/>
    <property type="match status" value="1"/>
</dbReference>
<dbReference type="InterPro" id="IPR011990">
    <property type="entry name" value="TPR-like_helical_dom_sf"/>
</dbReference>
<dbReference type="InterPro" id="IPR006597">
    <property type="entry name" value="Sel1-like"/>
</dbReference>
<dbReference type="SMART" id="SM00671">
    <property type="entry name" value="SEL1"/>
    <property type="match status" value="6"/>
</dbReference>